<organism evidence="5">
    <name type="scientific">Dendroctonus ponderosae</name>
    <name type="common">Mountain pine beetle</name>
    <dbReference type="NCBI Taxonomy" id="77166"/>
    <lineage>
        <taxon>Eukaryota</taxon>
        <taxon>Metazoa</taxon>
        <taxon>Ecdysozoa</taxon>
        <taxon>Arthropoda</taxon>
        <taxon>Hexapoda</taxon>
        <taxon>Insecta</taxon>
        <taxon>Pterygota</taxon>
        <taxon>Neoptera</taxon>
        <taxon>Endopterygota</taxon>
        <taxon>Coleoptera</taxon>
        <taxon>Polyphaga</taxon>
        <taxon>Cucujiformia</taxon>
        <taxon>Curculionidae</taxon>
        <taxon>Scolytinae</taxon>
        <taxon>Dendroctonus</taxon>
    </lineage>
</organism>
<dbReference type="OrthoDB" id="6612291at2759"/>
<dbReference type="Pfam" id="PF00083">
    <property type="entry name" value="Sugar_tr"/>
    <property type="match status" value="1"/>
</dbReference>
<reference evidence="5" key="1">
    <citation type="journal article" date="2013" name="Genome Biol.">
        <title>Draft genome of the mountain pine beetle, Dendroctonus ponderosae Hopkins, a major forest pest.</title>
        <authorList>
            <person name="Keeling C.I."/>
            <person name="Yuen M.M."/>
            <person name="Liao N.Y."/>
            <person name="Docking T.R."/>
            <person name="Chan S.K."/>
            <person name="Taylor G.A."/>
            <person name="Palmquist D.L."/>
            <person name="Jackman S.D."/>
            <person name="Nguyen A."/>
            <person name="Li M."/>
            <person name="Henderson H."/>
            <person name="Janes J.K."/>
            <person name="Zhao Y."/>
            <person name="Pandoh P."/>
            <person name="Moore R."/>
            <person name="Sperling F.A."/>
            <person name="Huber D.P."/>
            <person name="Birol I."/>
            <person name="Jones S.J."/>
            <person name="Bohlmann J."/>
        </authorList>
    </citation>
    <scope>NUCLEOTIDE SEQUENCE</scope>
</reference>
<evidence type="ECO:0000256" key="4">
    <source>
        <dbReference type="ARBA" id="ARBA00023136"/>
    </source>
</evidence>
<protein>
    <submittedName>
        <fullName evidence="5">Uncharacterized protein</fullName>
    </submittedName>
</protein>
<evidence type="ECO:0000256" key="1">
    <source>
        <dbReference type="ARBA" id="ARBA00004141"/>
    </source>
</evidence>
<name>N6TVC7_DENPD</name>
<dbReference type="InterPro" id="IPR005828">
    <property type="entry name" value="MFS_sugar_transport-like"/>
</dbReference>
<dbReference type="OMA" id="GTCAFIS"/>
<keyword evidence="2" id="KW-0812">Transmembrane</keyword>
<evidence type="ECO:0000256" key="2">
    <source>
        <dbReference type="ARBA" id="ARBA00022692"/>
    </source>
</evidence>
<dbReference type="HOGENOM" id="CLU_001265_30_5_1"/>
<accession>N6TVC7</accession>
<sequence>MVNLVTDLLVVGYPALKHFYVLTFALNRDTSGIEVCYYENHKPATDNSIDAAEEKFKDTKDEGLRVMIASCHSLSKYEGKSLKNVLPQILASLLAASFHIGNGISLAYSAVLISQLAEPDSPIKSTKIQNSWMASVLIVVIPPASIFSGIIMDNLGRLNCIKIAGIPGVVGWSMIALANNVTTIIIGRLLVGISSAWGTSPGIVYITEIASSNLRMSLMAIAPAYVSLGMVLTYLGGWYLHWRTLAWVCNVFIIVPCLVCIIIHESPSWLILKGKYEQAKKSLEWIHKYQKPPGEQETFADLQYKILHEEQQKKKEEQEKQKNQKGVKFIIQEFLKPTGWKPLVILTGLFFFQHFSGIYITMFYSISFIQEAGSSINGYLASILIGVVRLIMSMMSIYILKRFHRRSLIFISSGLMALSMFIAGLWTMWIQEGTTNLKWIPVAALLFYVVASTVGLLPIPNMLIAELFPLEIRGIGYSISYSLCCILMFIALQSYYGMSDFFGGASNLQWFFAIVCLGGAVYSYIFLPETFGMKLADITDYFKTQFVYIGHSHKKMGTESEAQEKMLKDSANNNGKIPQTV</sequence>
<evidence type="ECO:0000313" key="5">
    <source>
        <dbReference type="EMBL" id="ENN73235.1"/>
    </source>
</evidence>
<dbReference type="InterPro" id="IPR036259">
    <property type="entry name" value="MFS_trans_sf"/>
</dbReference>
<gene>
    <name evidence="5" type="ORF">YQE_10131</name>
</gene>
<proteinExistence type="predicted"/>
<dbReference type="InterPro" id="IPR020846">
    <property type="entry name" value="MFS_dom"/>
</dbReference>
<keyword evidence="3" id="KW-1133">Transmembrane helix</keyword>
<dbReference type="InterPro" id="IPR050549">
    <property type="entry name" value="MFS_Trehalose_Transporter"/>
</dbReference>
<dbReference type="Gene3D" id="1.20.1250.20">
    <property type="entry name" value="MFS general substrate transporter like domains"/>
    <property type="match status" value="1"/>
</dbReference>
<dbReference type="EMBL" id="KB741174">
    <property type="protein sequence ID" value="ENN73235.1"/>
    <property type="molecule type" value="Genomic_DNA"/>
</dbReference>
<keyword evidence="4" id="KW-0472">Membrane</keyword>
<dbReference type="GO" id="GO:0022857">
    <property type="term" value="F:transmembrane transporter activity"/>
    <property type="evidence" value="ECO:0007669"/>
    <property type="project" value="InterPro"/>
</dbReference>
<evidence type="ECO:0000256" key="3">
    <source>
        <dbReference type="ARBA" id="ARBA00022989"/>
    </source>
</evidence>
<dbReference type="FunFam" id="1.20.1250.20:FF:000249">
    <property type="entry name" value="facilitated trehalose transporter Tret1"/>
    <property type="match status" value="1"/>
</dbReference>
<dbReference type="SUPFAM" id="SSF103473">
    <property type="entry name" value="MFS general substrate transporter"/>
    <property type="match status" value="1"/>
</dbReference>
<comment type="subcellular location">
    <subcellularLocation>
        <location evidence="1">Membrane</location>
        <topology evidence="1">Multi-pass membrane protein</topology>
    </subcellularLocation>
</comment>
<feature type="non-terminal residue" evidence="5">
    <location>
        <position position="1"/>
    </location>
</feature>
<dbReference type="PANTHER" id="PTHR48021">
    <property type="match status" value="1"/>
</dbReference>
<dbReference type="PROSITE" id="PS50850">
    <property type="entry name" value="MFS"/>
    <property type="match status" value="1"/>
</dbReference>
<dbReference type="PANTHER" id="PTHR48021:SF24">
    <property type="entry name" value="MAJOR FACILITATOR SUPERFAMILY (MFS) PROFILE DOMAIN-CONTAINING PROTEIN"/>
    <property type="match status" value="1"/>
</dbReference>
<dbReference type="AlphaFoldDB" id="N6TVC7"/>
<dbReference type="GO" id="GO:0016020">
    <property type="term" value="C:membrane"/>
    <property type="evidence" value="ECO:0007669"/>
    <property type="project" value="UniProtKB-SubCell"/>
</dbReference>